<dbReference type="Proteomes" id="UP000549052">
    <property type="component" value="Unassembled WGS sequence"/>
</dbReference>
<name>A0A839EUP8_9HYPH</name>
<dbReference type="InterPro" id="IPR050469">
    <property type="entry name" value="Diguanylate_Cyclase"/>
</dbReference>
<dbReference type="FunFam" id="3.30.70.270:FF:000001">
    <property type="entry name" value="Diguanylate cyclase domain protein"/>
    <property type="match status" value="1"/>
</dbReference>
<keyword evidence="6" id="KW-1185">Reference proteome</keyword>
<keyword evidence="3" id="KW-0812">Transmembrane</keyword>
<dbReference type="SUPFAM" id="SSF55073">
    <property type="entry name" value="Nucleotide cyclase"/>
    <property type="match status" value="1"/>
</dbReference>
<feature type="transmembrane region" description="Helical" evidence="3">
    <location>
        <begin position="310"/>
        <end position="331"/>
    </location>
</feature>
<dbReference type="Pfam" id="PF00990">
    <property type="entry name" value="GGDEF"/>
    <property type="match status" value="1"/>
</dbReference>
<evidence type="ECO:0000259" key="4">
    <source>
        <dbReference type="PROSITE" id="PS50887"/>
    </source>
</evidence>
<dbReference type="SMART" id="SM00267">
    <property type="entry name" value="GGDEF"/>
    <property type="match status" value="1"/>
</dbReference>
<dbReference type="InterPro" id="IPR029787">
    <property type="entry name" value="Nucleotide_cyclase"/>
</dbReference>
<dbReference type="CDD" id="cd01949">
    <property type="entry name" value="GGDEF"/>
    <property type="match status" value="1"/>
</dbReference>
<dbReference type="GO" id="GO:0043709">
    <property type="term" value="P:cell adhesion involved in single-species biofilm formation"/>
    <property type="evidence" value="ECO:0007669"/>
    <property type="project" value="TreeGrafter"/>
</dbReference>
<dbReference type="PROSITE" id="PS50887">
    <property type="entry name" value="GGDEF"/>
    <property type="match status" value="1"/>
</dbReference>
<evidence type="ECO:0000256" key="2">
    <source>
        <dbReference type="ARBA" id="ARBA00034247"/>
    </source>
</evidence>
<dbReference type="Gene3D" id="3.30.70.270">
    <property type="match status" value="1"/>
</dbReference>
<dbReference type="InterPro" id="IPR000160">
    <property type="entry name" value="GGDEF_dom"/>
</dbReference>
<dbReference type="GO" id="GO:1902201">
    <property type="term" value="P:negative regulation of bacterial-type flagellum-dependent cell motility"/>
    <property type="evidence" value="ECO:0007669"/>
    <property type="project" value="TreeGrafter"/>
</dbReference>
<sequence>MAVICTAILAASIITPSYDDYWLARRNLDRVERFRLVLDAANRLSAERGPSNAVMGSVTVPASDAMQQLAQFRSASDAAVEAIANPVTSNRESVEHPIPTRFLEQTTVQLKRARMQVDRVASLPFEQRRLEDVQGAIESMFAVVDDFQLVVAWNVDELVDADDGIAAPVLIGHMLSDLREYGGRIASQIMAPIATRHPLERKHLIDSSRTRGRLNELWRLVGGQDALFRSDSRLAGKHEEIQRIFFGDGLDMLDALVAEGRTSGNYSLTAEDFTERFVKTLQPLESLRREFLNVKIDELMQTRDRALRTLMLVIAVAIAILTILAGIVHMVHRSVLSPLLQARDEVIGLAQDRPVELGNREGYAGEMRRLFDAIQILRGKLLERAVRTDKLKEQAETDGLTGLFNRRTLDLIGQSKPEQGGLAEMACLILMDIDYFKLVNDSYGHQAGDLVLREVAGLLRTLLRPADVVARFGGEEFAVLSSGDQLSDVVVRARRLRLALQRHEIVLPDGVRLNMTASFGVASGSFGTDEWPRLIKAADIALYRAKTEGRNRVRFAAHDPLDTTS</sequence>
<comment type="caution">
    <text evidence="5">The sequence shown here is derived from an EMBL/GenBank/DDBJ whole genome shotgun (WGS) entry which is preliminary data.</text>
</comment>
<evidence type="ECO:0000313" key="5">
    <source>
        <dbReference type="EMBL" id="MBA8881898.1"/>
    </source>
</evidence>
<evidence type="ECO:0000256" key="1">
    <source>
        <dbReference type="ARBA" id="ARBA00012528"/>
    </source>
</evidence>
<dbReference type="EC" id="2.7.7.65" evidence="1"/>
<dbReference type="RefSeq" id="WP_182552487.1">
    <property type="nucleotide sequence ID" value="NZ_JACGXN010000018.1"/>
</dbReference>
<dbReference type="GO" id="GO:0052621">
    <property type="term" value="F:diguanylate cyclase activity"/>
    <property type="evidence" value="ECO:0007669"/>
    <property type="project" value="UniProtKB-EC"/>
</dbReference>
<protein>
    <recommendedName>
        <fullName evidence="1">diguanylate cyclase</fullName>
        <ecNumber evidence="1">2.7.7.65</ecNumber>
    </recommendedName>
</protein>
<dbReference type="GO" id="GO:0005886">
    <property type="term" value="C:plasma membrane"/>
    <property type="evidence" value="ECO:0007669"/>
    <property type="project" value="TreeGrafter"/>
</dbReference>
<evidence type="ECO:0000313" key="6">
    <source>
        <dbReference type="Proteomes" id="UP000549052"/>
    </source>
</evidence>
<reference evidence="5 6" key="1">
    <citation type="submission" date="2020-07" db="EMBL/GenBank/DDBJ databases">
        <title>Genomic Encyclopedia of Type Strains, Phase IV (KMG-V): Genome sequencing to study the core and pangenomes of soil and plant-associated prokaryotes.</title>
        <authorList>
            <person name="Whitman W."/>
        </authorList>
    </citation>
    <scope>NUCLEOTIDE SEQUENCE [LARGE SCALE GENOMIC DNA]</scope>
    <source>
        <strain evidence="5 6">AN3</strain>
    </source>
</reference>
<proteinExistence type="predicted"/>
<dbReference type="InterPro" id="IPR043128">
    <property type="entry name" value="Rev_trsase/Diguanyl_cyclase"/>
</dbReference>
<feature type="domain" description="GGDEF" evidence="4">
    <location>
        <begin position="424"/>
        <end position="558"/>
    </location>
</feature>
<dbReference type="PANTHER" id="PTHR45138:SF9">
    <property type="entry name" value="DIGUANYLATE CYCLASE DGCM-RELATED"/>
    <property type="match status" value="1"/>
</dbReference>
<accession>A0A839EUP8</accession>
<dbReference type="NCBIfam" id="TIGR00254">
    <property type="entry name" value="GGDEF"/>
    <property type="match status" value="1"/>
</dbReference>
<evidence type="ECO:0000256" key="3">
    <source>
        <dbReference type="SAM" id="Phobius"/>
    </source>
</evidence>
<dbReference type="AlphaFoldDB" id="A0A839EUP8"/>
<keyword evidence="3" id="KW-1133">Transmembrane helix</keyword>
<dbReference type="EMBL" id="JACGXN010000018">
    <property type="protein sequence ID" value="MBA8881898.1"/>
    <property type="molecule type" value="Genomic_DNA"/>
</dbReference>
<dbReference type="PANTHER" id="PTHR45138">
    <property type="entry name" value="REGULATORY COMPONENTS OF SENSORY TRANSDUCTION SYSTEM"/>
    <property type="match status" value="1"/>
</dbReference>
<keyword evidence="3" id="KW-0472">Membrane</keyword>
<comment type="catalytic activity">
    <reaction evidence="2">
        <text>2 GTP = 3',3'-c-di-GMP + 2 diphosphate</text>
        <dbReference type="Rhea" id="RHEA:24898"/>
        <dbReference type="ChEBI" id="CHEBI:33019"/>
        <dbReference type="ChEBI" id="CHEBI:37565"/>
        <dbReference type="ChEBI" id="CHEBI:58805"/>
        <dbReference type="EC" id="2.7.7.65"/>
    </reaction>
</comment>
<organism evidence="5 6">
    <name type="scientific">Phyllobacterium myrsinacearum</name>
    <dbReference type="NCBI Taxonomy" id="28101"/>
    <lineage>
        <taxon>Bacteria</taxon>
        <taxon>Pseudomonadati</taxon>
        <taxon>Pseudomonadota</taxon>
        <taxon>Alphaproteobacteria</taxon>
        <taxon>Hyphomicrobiales</taxon>
        <taxon>Phyllobacteriaceae</taxon>
        <taxon>Phyllobacterium</taxon>
    </lineage>
</organism>
<gene>
    <name evidence="5" type="ORF">FHW16_005645</name>
</gene>